<dbReference type="Proteomes" id="UP000265325">
    <property type="component" value="Unassembled WGS sequence"/>
</dbReference>
<proteinExistence type="predicted"/>
<evidence type="ECO:0000313" key="2">
    <source>
        <dbReference type="EMBL" id="KKZ71342.1"/>
    </source>
</evidence>
<feature type="domain" description="SnoaL-like" evidence="1">
    <location>
        <begin position="9"/>
        <end position="121"/>
    </location>
</feature>
<dbReference type="InterPro" id="IPR009959">
    <property type="entry name" value="Cyclase_SnoaL-like"/>
</dbReference>
<dbReference type="InterPro" id="IPR032710">
    <property type="entry name" value="NTF2-like_dom_sf"/>
</dbReference>
<dbReference type="Pfam" id="PF12680">
    <property type="entry name" value="SnoaL_2"/>
    <property type="match status" value="1"/>
</dbReference>
<gene>
    <name evidence="2" type="ORF">VO63_24175</name>
</gene>
<name>A0A2P2GIK4_STREW</name>
<accession>A0A2P2GIK4</accession>
<evidence type="ECO:0000313" key="3">
    <source>
        <dbReference type="Proteomes" id="UP000265325"/>
    </source>
</evidence>
<dbReference type="OrthoDB" id="4539871at2"/>
<dbReference type="InterPro" id="IPR037401">
    <property type="entry name" value="SnoaL-like"/>
</dbReference>
<dbReference type="EMBL" id="LAQS01000040">
    <property type="protein sequence ID" value="KKZ71342.1"/>
    <property type="molecule type" value="Genomic_DNA"/>
</dbReference>
<sequence length="141" mass="15488">MGEAREVMDRFTEAVTHGDLAAISGLLAEDAVALTPDGGEMTGRDTIVEYWRSMTTSIPDATFTYRNRFEIGDTAIDEGIYTGKNTGPIPLPDGETLPATGRTVNIRGIDLAQVRDGRIRSYRLYFDQTEFLDQLGLLPEG</sequence>
<dbReference type="PANTHER" id="PTHR38436:SF1">
    <property type="entry name" value="ESTER CYCLASE"/>
    <property type="match status" value="1"/>
</dbReference>
<dbReference type="Gene3D" id="3.10.450.50">
    <property type="match status" value="1"/>
</dbReference>
<organism evidence="2 3">
    <name type="scientific">Streptomyces showdoensis</name>
    <dbReference type="NCBI Taxonomy" id="68268"/>
    <lineage>
        <taxon>Bacteria</taxon>
        <taxon>Bacillati</taxon>
        <taxon>Actinomycetota</taxon>
        <taxon>Actinomycetes</taxon>
        <taxon>Kitasatosporales</taxon>
        <taxon>Streptomycetaceae</taxon>
        <taxon>Streptomyces</taxon>
    </lineage>
</organism>
<protein>
    <submittedName>
        <fullName evidence="2">Polyketide cyclase</fullName>
    </submittedName>
</protein>
<dbReference type="RefSeq" id="WP_046910060.1">
    <property type="nucleotide sequence ID" value="NZ_BAAAXG010000002.1"/>
</dbReference>
<comment type="caution">
    <text evidence="2">The sequence shown here is derived from an EMBL/GenBank/DDBJ whole genome shotgun (WGS) entry which is preliminary data.</text>
</comment>
<keyword evidence="3" id="KW-1185">Reference proteome</keyword>
<dbReference type="SUPFAM" id="SSF54427">
    <property type="entry name" value="NTF2-like"/>
    <property type="match status" value="1"/>
</dbReference>
<evidence type="ECO:0000259" key="1">
    <source>
        <dbReference type="Pfam" id="PF12680"/>
    </source>
</evidence>
<reference evidence="2 3" key="1">
    <citation type="submission" date="2015-05" db="EMBL/GenBank/DDBJ databases">
        <title>Draft Genome assembly of Streptomyces showdoensis.</title>
        <authorList>
            <person name="Thapa K.K."/>
            <person name="Metsa-Ketela M."/>
        </authorList>
    </citation>
    <scope>NUCLEOTIDE SEQUENCE [LARGE SCALE GENOMIC DNA]</scope>
    <source>
        <strain evidence="2 3">ATCC 15227</strain>
    </source>
</reference>
<dbReference type="GO" id="GO:0030638">
    <property type="term" value="P:polyketide metabolic process"/>
    <property type="evidence" value="ECO:0007669"/>
    <property type="project" value="InterPro"/>
</dbReference>
<dbReference type="PANTHER" id="PTHR38436">
    <property type="entry name" value="POLYKETIDE CYCLASE SNOAL-LIKE DOMAIN"/>
    <property type="match status" value="1"/>
</dbReference>
<dbReference type="AlphaFoldDB" id="A0A2P2GIK4"/>